<dbReference type="EMBL" id="KZ501906">
    <property type="protein sequence ID" value="PKU86897.1"/>
    <property type="molecule type" value="Genomic_DNA"/>
</dbReference>
<accession>A0A2I0XG57</accession>
<name>A0A2I0XG57_9ASPA</name>
<protein>
    <submittedName>
        <fullName evidence="2">Uncharacterized protein</fullName>
    </submittedName>
</protein>
<sequence>MKGPSVDRLNMKPRAGPSLQPLQSLSSDFRFIGGSLSKESEESFNIALVTEGKDDVNVRCAIEMSNISTCMEEEVANVYASAEEDADGFIRMNDELPYS</sequence>
<evidence type="ECO:0000256" key="1">
    <source>
        <dbReference type="SAM" id="MobiDB-lite"/>
    </source>
</evidence>
<reference evidence="2 3" key="2">
    <citation type="journal article" date="2017" name="Nature">
        <title>The Apostasia genome and the evolution of orchids.</title>
        <authorList>
            <person name="Zhang G.Q."/>
            <person name="Liu K.W."/>
            <person name="Li Z."/>
            <person name="Lohaus R."/>
            <person name="Hsiao Y.Y."/>
            <person name="Niu S.C."/>
            <person name="Wang J.Y."/>
            <person name="Lin Y.C."/>
            <person name="Xu Q."/>
            <person name="Chen L.J."/>
            <person name="Yoshida K."/>
            <person name="Fujiwara S."/>
            <person name="Wang Z.W."/>
            <person name="Zhang Y.Q."/>
            <person name="Mitsuda N."/>
            <person name="Wang M."/>
            <person name="Liu G.H."/>
            <person name="Pecoraro L."/>
            <person name="Huang H.X."/>
            <person name="Xiao X.J."/>
            <person name="Lin M."/>
            <person name="Wu X.Y."/>
            <person name="Wu W.L."/>
            <person name="Chen Y.Y."/>
            <person name="Chang S.B."/>
            <person name="Sakamoto S."/>
            <person name="Ohme-Takagi M."/>
            <person name="Yagi M."/>
            <person name="Zeng S.J."/>
            <person name="Shen C.Y."/>
            <person name="Yeh C.M."/>
            <person name="Luo Y.B."/>
            <person name="Tsai W.C."/>
            <person name="Van de Peer Y."/>
            <person name="Liu Z.J."/>
        </authorList>
    </citation>
    <scope>NUCLEOTIDE SEQUENCE [LARGE SCALE GENOMIC DNA]</scope>
    <source>
        <tissue evidence="2">The whole plant</tissue>
    </source>
</reference>
<gene>
    <name evidence="2" type="ORF">MA16_Dca017325</name>
</gene>
<dbReference type="Proteomes" id="UP000233837">
    <property type="component" value="Unassembled WGS sequence"/>
</dbReference>
<proteinExistence type="predicted"/>
<evidence type="ECO:0000313" key="2">
    <source>
        <dbReference type="EMBL" id="PKU86897.1"/>
    </source>
</evidence>
<evidence type="ECO:0000313" key="3">
    <source>
        <dbReference type="Proteomes" id="UP000233837"/>
    </source>
</evidence>
<dbReference type="AlphaFoldDB" id="A0A2I0XG57"/>
<keyword evidence="3" id="KW-1185">Reference proteome</keyword>
<organism evidence="2 3">
    <name type="scientific">Dendrobium catenatum</name>
    <dbReference type="NCBI Taxonomy" id="906689"/>
    <lineage>
        <taxon>Eukaryota</taxon>
        <taxon>Viridiplantae</taxon>
        <taxon>Streptophyta</taxon>
        <taxon>Embryophyta</taxon>
        <taxon>Tracheophyta</taxon>
        <taxon>Spermatophyta</taxon>
        <taxon>Magnoliopsida</taxon>
        <taxon>Liliopsida</taxon>
        <taxon>Asparagales</taxon>
        <taxon>Orchidaceae</taxon>
        <taxon>Epidendroideae</taxon>
        <taxon>Malaxideae</taxon>
        <taxon>Dendrobiinae</taxon>
        <taxon>Dendrobium</taxon>
    </lineage>
</organism>
<feature type="region of interest" description="Disordered" evidence="1">
    <location>
        <begin position="1"/>
        <end position="22"/>
    </location>
</feature>
<reference evidence="2 3" key="1">
    <citation type="journal article" date="2016" name="Sci. Rep.">
        <title>The Dendrobium catenatum Lindl. genome sequence provides insights into polysaccharide synthase, floral development and adaptive evolution.</title>
        <authorList>
            <person name="Zhang G.Q."/>
            <person name="Xu Q."/>
            <person name="Bian C."/>
            <person name="Tsai W.C."/>
            <person name="Yeh C.M."/>
            <person name="Liu K.W."/>
            <person name="Yoshida K."/>
            <person name="Zhang L.S."/>
            <person name="Chang S.B."/>
            <person name="Chen F."/>
            <person name="Shi Y."/>
            <person name="Su Y.Y."/>
            <person name="Zhang Y.Q."/>
            <person name="Chen L.J."/>
            <person name="Yin Y."/>
            <person name="Lin M."/>
            <person name="Huang H."/>
            <person name="Deng H."/>
            <person name="Wang Z.W."/>
            <person name="Zhu S.L."/>
            <person name="Zhao X."/>
            <person name="Deng C."/>
            <person name="Niu S.C."/>
            <person name="Huang J."/>
            <person name="Wang M."/>
            <person name="Liu G.H."/>
            <person name="Yang H.J."/>
            <person name="Xiao X.J."/>
            <person name="Hsiao Y.Y."/>
            <person name="Wu W.L."/>
            <person name="Chen Y.Y."/>
            <person name="Mitsuda N."/>
            <person name="Ohme-Takagi M."/>
            <person name="Luo Y.B."/>
            <person name="Van de Peer Y."/>
            <person name="Liu Z.J."/>
        </authorList>
    </citation>
    <scope>NUCLEOTIDE SEQUENCE [LARGE SCALE GENOMIC DNA]</scope>
    <source>
        <tissue evidence="2">The whole plant</tissue>
    </source>
</reference>